<reference evidence="3" key="1">
    <citation type="submission" date="2020-12" db="UniProtKB">
        <authorList>
            <consortium name="WormBaseParasite"/>
        </authorList>
    </citation>
    <scope>IDENTIFICATION</scope>
    <source>
        <strain evidence="3">MHco3</strain>
    </source>
</reference>
<name>A0A7I5E869_HAECO</name>
<accession>A0A7I5E869</accession>
<feature type="region of interest" description="Disordered" evidence="1">
    <location>
        <begin position="25"/>
        <end position="48"/>
    </location>
</feature>
<keyword evidence="2" id="KW-1185">Reference proteome</keyword>
<proteinExistence type="predicted"/>
<organism evidence="2 3">
    <name type="scientific">Haemonchus contortus</name>
    <name type="common">Barber pole worm</name>
    <dbReference type="NCBI Taxonomy" id="6289"/>
    <lineage>
        <taxon>Eukaryota</taxon>
        <taxon>Metazoa</taxon>
        <taxon>Ecdysozoa</taxon>
        <taxon>Nematoda</taxon>
        <taxon>Chromadorea</taxon>
        <taxon>Rhabditida</taxon>
        <taxon>Rhabditina</taxon>
        <taxon>Rhabditomorpha</taxon>
        <taxon>Strongyloidea</taxon>
        <taxon>Trichostrongylidae</taxon>
        <taxon>Haemonchus</taxon>
    </lineage>
</organism>
<evidence type="ECO:0000256" key="1">
    <source>
        <dbReference type="SAM" id="MobiDB-lite"/>
    </source>
</evidence>
<dbReference type="AlphaFoldDB" id="A0A7I5E869"/>
<protein>
    <submittedName>
        <fullName evidence="3">Uncharacterized protein</fullName>
    </submittedName>
</protein>
<dbReference type="WBParaSite" id="HCON_00062695-00001">
    <property type="protein sequence ID" value="HCON_00062695-00001"/>
    <property type="gene ID" value="HCON_00062695"/>
</dbReference>
<sequence length="48" mass="5650">MISIIHPTRDTLEFAYRQPQPSRFANANLTRLPRSRLVSTRNDESQQH</sequence>
<dbReference type="OrthoDB" id="10464151at2759"/>
<dbReference type="Proteomes" id="UP000025227">
    <property type="component" value="Unplaced"/>
</dbReference>
<evidence type="ECO:0000313" key="3">
    <source>
        <dbReference type="WBParaSite" id="HCON_00062695-00001"/>
    </source>
</evidence>
<evidence type="ECO:0000313" key="2">
    <source>
        <dbReference type="Proteomes" id="UP000025227"/>
    </source>
</evidence>